<evidence type="ECO:0000256" key="1">
    <source>
        <dbReference type="SAM" id="Phobius"/>
    </source>
</evidence>
<protein>
    <submittedName>
        <fullName evidence="2">Uu.00g133440.m01.CDS01</fullName>
    </submittedName>
</protein>
<keyword evidence="1" id="KW-0812">Transmembrane</keyword>
<keyword evidence="1" id="KW-1133">Transmembrane helix</keyword>
<gene>
    <name evidence="2" type="ORF">KHLLAP_LOCUS11003</name>
</gene>
<dbReference type="Proteomes" id="UP001295740">
    <property type="component" value="Unassembled WGS sequence"/>
</dbReference>
<dbReference type="EMBL" id="CAUWAG010000016">
    <property type="protein sequence ID" value="CAJ2510535.1"/>
    <property type="molecule type" value="Genomic_DNA"/>
</dbReference>
<sequence>MVGQPGESYYAAANGFLDNLAGLTTTSLVLLMVLAVGVVAAWDSLGDEISRRGVYGVDEREIMCGFQAAKSRCTPTLVARAAVGDNEDIALDKGGSFAGLQPLIDAASGQQPPAQSECWGGSTGFAEVVRAAAGKDGYEAAIQLTAKSIKHKCASILMNAEDDFAVEGQALARMVWTV</sequence>
<evidence type="ECO:0000313" key="2">
    <source>
        <dbReference type="EMBL" id="CAJ2510535.1"/>
    </source>
</evidence>
<reference evidence="2" key="1">
    <citation type="submission" date="2023-10" db="EMBL/GenBank/DDBJ databases">
        <authorList>
            <person name="Hackl T."/>
        </authorList>
    </citation>
    <scope>NUCLEOTIDE SEQUENCE</scope>
</reference>
<feature type="transmembrane region" description="Helical" evidence="1">
    <location>
        <begin position="20"/>
        <end position="42"/>
    </location>
</feature>
<organism evidence="2 3">
    <name type="scientific">Anthostomella pinea</name>
    <dbReference type="NCBI Taxonomy" id="933095"/>
    <lineage>
        <taxon>Eukaryota</taxon>
        <taxon>Fungi</taxon>
        <taxon>Dikarya</taxon>
        <taxon>Ascomycota</taxon>
        <taxon>Pezizomycotina</taxon>
        <taxon>Sordariomycetes</taxon>
        <taxon>Xylariomycetidae</taxon>
        <taxon>Xylariales</taxon>
        <taxon>Xylariaceae</taxon>
        <taxon>Anthostomella</taxon>
    </lineage>
</organism>
<dbReference type="AlphaFoldDB" id="A0AAI8YMV4"/>
<dbReference type="Gene3D" id="3.40.50.720">
    <property type="entry name" value="NAD(P)-binding Rossmann-like Domain"/>
    <property type="match status" value="1"/>
</dbReference>
<evidence type="ECO:0000313" key="3">
    <source>
        <dbReference type="Proteomes" id="UP001295740"/>
    </source>
</evidence>
<keyword evidence="1" id="KW-0472">Membrane</keyword>
<keyword evidence="3" id="KW-1185">Reference proteome</keyword>
<comment type="caution">
    <text evidence="2">The sequence shown here is derived from an EMBL/GenBank/DDBJ whole genome shotgun (WGS) entry which is preliminary data.</text>
</comment>
<name>A0AAI8YMV4_9PEZI</name>
<proteinExistence type="predicted"/>
<accession>A0AAI8YMV4</accession>